<dbReference type="STRING" id="555088.DealDRAFT_0688"/>
<dbReference type="GO" id="GO:0033214">
    <property type="term" value="P:siderophore-iron import into cell"/>
    <property type="evidence" value="ECO:0007669"/>
    <property type="project" value="TreeGrafter"/>
</dbReference>
<evidence type="ECO:0000256" key="6">
    <source>
        <dbReference type="ARBA" id="ARBA00022989"/>
    </source>
</evidence>
<gene>
    <name evidence="8" type="ORF">DealDRAFT_0688</name>
</gene>
<dbReference type="FunFam" id="1.10.3470.10:FF:000001">
    <property type="entry name" value="Vitamin B12 ABC transporter permease BtuC"/>
    <property type="match status" value="1"/>
</dbReference>
<dbReference type="RefSeq" id="WP_008514896.1">
    <property type="nucleotide sequence ID" value="NZ_ACJM01000003.1"/>
</dbReference>
<dbReference type="AlphaFoldDB" id="C0GDX9"/>
<evidence type="ECO:0000256" key="1">
    <source>
        <dbReference type="ARBA" id="ARBA00004651"/>
    </source>
</evidence>
<dbReference type="Pfam" id="PF01032">
    <property type="entry name" value="FecCD"/>
    <property type="match status" value="1"/>
</dbReference>
<dbReference type="EMBL" id="ACJM01000003">
    <property type="protein sequence ID" value="EEG78273.1"/>
    <property type="molecule type" value="Genomic_DNA"/>
</dbReference>
<sequence>MKRRNIFLTFGVLFVMLGLTLILAIAIGAVAIPPGVTLQVLLSRIGLGDISGVSGSTVDIIWRLRLPRVILGMLVGASLSLAGATFQGLLRNPLADPFTIGVSSGAAVGATIAILLRQLGVLFFPHMLPAFAFVGAFLAMFFIYNLAKIGGQVPVVTLLLAGVVVSSFLSAIISLIMVFSGQNMQGIFFWLSGGLMMRSWTEVWFVLPYLLVGFLVLFFYARELNILLMGEEAALHLGVRVEFTKKLLLVIASLVTAAAVSVSGMIGFVGLIVPHAVRIVSGPDHRVLLPASALVGAIFLVWADVFARTAVAPQEIPVGIITAFVGAPFFIYLLRKKKKDIRL</sequence>
<evidence type="ECO:0000256" key="2">
    <source>
        <dbReference type="ARBA" id="ARBA00007935"/>
    </source>
</evidence>
<evidence type="ECO:0000313" key="8">
    <source>
        <dbReference type="EMBL" id="EEG78273.1"/>
    </source>
</evidence>
<evidence type="ECO:0000256" key="7">
    <source>
        <dbReference type="ARBA" id="ARBA00023136"/>
    </source>
</evidence>
<evidence type="ECO:0000256" key="3">
    <source>
        <dbReference type="ARBA" id="ARBA00022448"/>
    </source>
</evidence>
<dbReference type="OrthoDB" id="9792889at2"/>
<protein>
    <submittedName>
        <fullName evidence="8">Transport system permease protein</fullName>
    </submittedName>
</protein>
<keyword evidence="4" id="KW-1003">Cell membrane</keyword>
<evidence type="ECO:0000256" key="5">
    <source>
        <dbReference type="ARBA" id="ARBA00022692"/>
    </source>
</evidence>
<dbReference type="PANTHER" id="PTHR30472:SF25">
    <property type="entry name" value="ABC TRANSPORTER PERMEASE PROTEIN MJ0876-RELATED"/>
    <property type="match status" value="1"/>
</dbReference>
<proteinExistence type="inferred from homology"/>
<dbReference type="Gene3D" id="1.10.3470.10">
    <property type="entry name" value="ABC transporter involved in vitamin B12 uptake, BtuC"/>
    <property type="match status" value="1"/>
</dbReference>
<name>C0GDX9_DETAL</name>
<dbReference type="eggNOG" id="COG0609">
    <property type="taxonomic scope" value="Bacteria"/>
</dbReference>
<reference evidence="8 9" key="1">
    <citation type="submission" date="2009-02" db="EMBL/GenBank/DDBJ databases">
        <title>Sequencing of the draft genome and assembly of Dethiobacter alkaliphilus AHT 1.</title>
        <authorList>
            <consortium name="US DOE Joint Genome Institute (JGI-PGF)"/>
            <person name="Lucas S."/>
            <person name="Copeland A."/>
            <person name="Lapidus A."/>
            <person name="Glavina del Rio T."/>
            <person name="Dalin E."/>
            <person name="Tice H."/>
            <person name="Bruce D."/>
            <person name="Goodwin L."/>
            <person name="Pitluck S."/>
            <person name="Larimer F."/>
            <person name="Land M.L."/>
            <person name="Hauser L."/>
            <person name="Muyzer G."/>
        </authorList>
    </citation>
    <scope>NUCLEOTIDE SEQUENCE [LARGE SCALE GENOMIC DNA]</scope>
    <source>
        <strain evidence="8 9">AHT 1</strain>
    </source>
</reference>
<comment type="similarity">
    <text evidence="2">Belongs to the binding-protein-dependent transport system permease family. FecCD subfamily.</text>
</comment>
<dbReference type="CDD" id="cd06550">
    <property type="entry name" value="TM_ABC_iron-siderophores_like"/>
    <property type="match status" value="1"/>
</dbReference>
<keyword evidence="7" id="KW-0472">Membrane</keyword>
<dbReference type="Proteomes" id="UP000006443">
    <property type="component" value="Unassembled WGS sequence"/>
</dbReference>
<organism evidence="8 9">
    <name type="scientific">Dethiobacter alkaliphilus AHT 1</name>
    <dbReference type="NCBI Taxonomy" id="555088"/>
    <lineage>
        <taxon>Bacteria</taxon>
        <taxon>Bacillati</taxon>
        <taxon>Bacillota</taxon>
        <taxon>Dethiobacteria</taxon>
        <taxon>Dethiobacterales</taxon>
        <taxon>Dethiobacteraceae</taxon>
        <taxon>Dethiobacter</taxon>
    </lineage>
</organism>
<accession>C0GDX9</accession>
<keyword evidence="6" id="KW-1133">Transmembrane helix</keyword>
<dbReference type="GO" id="GO:0005886">
    <property type="term" value="C:plasma membrane"/>
    <property type="evidence" value="ECO:0007669"/>
    <property type="project" value="UniProtKB-SubCell"/>
</dbReference>
<dbReference type="PANTHER" id="PTHR30472">
    <property type="entry name" value="FERRIC ENTEROBACTIN TRANSPORT SYSTEM PERMEASE PROTEIN"/>
    <property type="match status" value="1"/>
</dbReference>
<dbReference type="InterPro" id="IPR000522">
    <property type="entry name" value="ABC_transptr_permease_BtuC"/>
</dbReference>
<comment type="subcellular location">
    <subcellularLocation>
        <location evidence="1">Cell membrane</location>
        <topology evidence="1">Multi-pass membrane protein</topology>
    </subcellularLocation>
</comment>
<evidence type="ECO:0000256" key="4">
    <source>
        <dbReference type="ARBA" id="ARBA00022475"/>
    </source>
</evidence>
<keyword evidence="3" id="KW-0813">Transport</keyword>
<keyword evidence="9" id="KW-1185">Reference proteome</keyword>
<comment type="caution">
    <text evidence="8">The sequence shown here is derived from an EMBL/GenBank/DDBJ whole genome shotgun (WGS) entry which is preliminary data.</text>
</comment>
<keyword evidence="5" id="KW-0812">Transmembrane</keyword>
<dbReference type="GO" id="GO:0022857">
    <property type="term" value="F:transmembrane transporter activity"/>
    <property type="evidence" value="ECO:0007669"/>
    <property type="project" value="InterPro"/>
</dbReference>
<dbReference type="SUPFAM" id="SSF81345">
    <property type="entry name" value="ABC transporter involved in vitamin B12 uptake, BtuC"/>
    <property type="match status" value="1"/>
</dbReference>
<dbReference type="InterPro" id="IPR037294">
    <property type="entry name" value="ABC_BtuC-like"/>
</dbReference>
<evidence type="ECO:0000313" key="9">
    <source>
        <dbReference type="Proteomes" id="UP000006443"/>
    </source>
</evidence>